<feature type="transmembrane region" description="Helical" evidence="8">
    <location>
        <begin position="535"/>
        <end position="559"/>
    </location>
</feature>
<dbReference type="RefSeq" id="WP_114814386.1">
    <property type="nucleotide sequence ID" value="NZ_CP139965.1"/>
</dbReference>
<keyword evidence="3" id="KW-0813">Transport</keyword>
<gene>
    <name evidence="10" type="primary">aspT</name>
    <name evidence="10" type="ORF">U0042_09545</name>
</gene>
<evidence type="ECO:0000256" key="6">
    <source>
        <dbReference type="ARBA" id="ARBA00022989"/>
    </source>
</evidence>
<comment type="similarity">
    <text evidence="2">Belongs to the AAE transporter (TC 2.A.81) family.</text>
</comment>
<feature type="transmembrane region" description="Helical" evidence="8">
    <location>
        <begin position="474"/>
        <end position="496"/>
    </location>
</feature>
<organism evidence="10 11">
    <name type="scientific">Paraburkholderia kururiensis</name>
    <dbReference type="NCBI Taxonomy" id="984307"/>
    <lineage>
        <taxon>Bacteria</taxon>
        <taxon>Pseudomonadati</taxon>
        <taxon>Pseudomonadota</taxon>
        <taxon>Betaproteobacteria</taxon>
        <taxon>Burkholderiales</taxon>
        <taxon>Burkholderiaceae</taxon>
        <taxon>Paraburkholderia</taxon>
    </lineage>
</organism>
<keyword evidence="4" id="KW-1003">Cell membrane</keyword>
<accession>A0ABZ0WRI9</accession>
<evidence type="ECO:0000313" key="10">
    <source>
        <dbReference type="EMBL" id="WQD79893.1"/>
    </source>
</evidence>
<evidence type="ECO:0000259" key="9">
    <source>
        <dbReference type="PROSITE" id="PS51202"/>
    </source>
</evidence>
<evidence type="ECO:0000256" key="4">
    <source>
        <dbReference type="ARBA" id="ARBA00022475"/>
    </source>
</evidence>
<dbReference type="InterPro" id="IPR006512">
    <property type="entry name" value="YidE_YbjL"/>
</dbReference>
<feature type="domain" description="RCK C-terminal" evidence="9">
    <location>
        <begin position="290"/>
        <end position="376"/>
    </location>
</feature>
<dbReference type="PROSITE" id="PS51202">
    <property type="entry name" value="RCK_C"/>
    <property type="match status" value="1"/>
</dbReference>
<dbReference type="Pfam" id="PF06826">
    <property type="entry name" value="Asp-Al_Ex"/>
    <property type="match status" value="2"/>
</dbReference>
<evidence type="ECO:0000256" key="7">
    <source>
        <dbReference type="ARBA" id="ARBA00023136"/>
    </source>
</evidence>
<feature type="transmembrane region" description="Helical" evidence="8">
    <location>
        <begin position="12"/>
        <end position="29"/>
    </location>
</feature>
<dbReference type="Proteomes" id="UP001325479">
    <property type="component" value="Chromosome"/>
</dbReference>
<evidence type="ECO:0000256" key="1">
    <source>
        <dbReference type="ARBA" id="ARBA00004651"/>
    </source>
</evidence>
<dbReference type="NCBIfam" id="TIGR03802">
    <property type="entry name" value="Asp_Ala_antiprt"/>
    <property type="match status" value="1"/>
</dbReference>
<keyword evidence="7 8" id="KW-0472">Membrane</keyword>
<feature type="transmembrane region" description="Helical" evidence="8">
    <location>
        <begin position="154"/>
        <end position="178"/>
    </location>
</feature>
<feature type="transmembrane region" description="Helical" evidence="8">
    <location>
        <begin position="503"/>
        <end position="523"/>
    </location>
</feature>
<dbReference type="InterPro" id="IPR036721">
    <property type="entry name" value="RCK_C_sf"/>
</dbReference>
<feature type="transmembrane region" description="Helical" evidence="8">
    <location>
        <begin position="386"/>
        <end position="406"/>
    </location>
</feature>
<dbReference type="SUPFAM" id="SSF116726">
    <property type="entry name" value="TrkA C-terminal domain-like"/>
    <property type="match status" value="1"/>
</dbReference>
<keyword evidence="6 8" id="KW-1133">Transmembrane helix</keyword>
<evidence type="ECO:0000256" key="8">
    <source>
        <dbReference type="SAM" id="Phobius"/>
    </source>
</evidence>
<evidence type="ECO:0000256" key="5">
    <source>
        <dbReference type="ARBA" id="ARBA00022692"/>
    </source>
</evidence>
<feature type="transmembrane region" description="Helical" evidence="8">
    <location>
        <begin position="443"/>
        <end position="468"/>
    </location>
</feature>
<evidence type="ECO:0000256" key="3">
    <source>
        <dbReference type="ARBA" id="ARBA00022448"/>
    </source>
</evidence>
<evidence type="ECO:0000313" key="11">
    <source>
        <dbReference type="Proteomes" id="UP001325479"/>
    </source>
</evidence>
<dbReference type="InterPro" id="IPR006037">
    <property type="entry name" value="RCK_C"/>
</dbReference>
<protein>
    <submittedName>
        <fullName evidence="10">Aspartate-alanine antiporter</fullName>
    </submittedName>
</protein>
<feature type="transmembrane region" description="Helical" evidence="8">
    <location>
        <begin position="89"/>
        <end position="109"/>
    </location>
</feature>
<dbReference type="EMBL" id="CP139965">
    <property type="protein sequence ID" value="WQD79893.1"/>
    <property type="molecule type" value="Genomic_DNA"/>
</dbReference>
<dbReference type="NCBIfam" id="TIGR01625">
    <property type="entry name" value="YidE_YbjL_dupl"/>
    <property type="match status" value="1"/>
</dbReference>
<sequence length="560" mass="59155">MEYFVHTLQKYPEIALFLTIGVGFWIGNLKLGKFNLGVVTSTLLAGLLIGQIGIKLPVALQSTFFAMFLFAVGYAVGPQFIRALRSDGLPQVIFSIIVCLAGTGTAIALGKLLGYNGALTAGLLSGGYTNSTVLGVATDLIQQSGLQQAQLQSALALLPIAYAVTYPFGTIGSAYLLANVAPKVFGFDLARECENYEREHGVGTPIGTTAYREYSARAFRLTNPMLIGKTVSDVETMFNREVFVRRMRLGDGMDVIDCKGDTVLMADSIVAVSGGLAPLLAYEEQFGPEVKDVPLLDFPTELLDLVVTNKAYAGKTLGEISDALFGEPGRGVFLTNVTRSDVLLPMRRETKIHRGDVLKILGARPDVAKIARTLGYADRPLEGSDMAFMAFGIVAGSLIGAITVHIGGVPLGLGTAVGAIVAGIICGYLRSTMRTFGHIPGPAIWVFNNVGLNGFIACVGLNAALGFVSGIQHYGITLFLAGTLVTIVPIIVGLLLGRYVFKFHPGIMLGACAGARSTTAALGSLQEVAKSNVPVIGYATGYAVSRLVMALLTIVVVNVF</sequence>
<keyword evidence="11" id="KW-1185">Reference proteome</keyword>
<dbReference type="InterPro" id="IPR050144">
    <property type="entry name" value="AAE_transporter"/>
</dbReference>
<reference evidence="10 11" key="1">
    <citation type="submission" date="2023-12" db="EMBL/GenBank/DDBJ databases">
        <title>Genome sequencing and assembly of bacterial species from a model synthetic community.</title>
        <authorList>
            <person name="Hogle S.L."/>
        </authorList>
    </citation>
    <scope>NUCLEOTIDE SEQUENCE [LARGE SCALE GENOMIC DNA]</scope>
    <source>
        <strain evidence="10 11">HAMBI 2494</strain>
    </source>
</reference>
<name>A0ABZ0WRI9_9BURK</name>
<keyword evidence="5 8" id="KW-0812">Transmembrane</keyword>
<feature type="transmembrane region" description="Helical" evidence="8">
    <location>
        <begin position="412"/>
        <end position="431"/>
    </location>
</feature>
<evidence type="ECO:0000256" key="2">
    <source>
        <dbReference type="ARBA" id="ARBA00009854"/>
    </source>
</evidence>
<feature type="transmembrane region" description="Helical" evidence="8">
    <location>
        <begin position="60"/>
        <end position="77"/>
    </location>
</feature>
<dbReference type="PANTHER" id="PTHR30445:SF9">
    <property type="match status" value="1"/>
</dbReference>
<proteinExistence type="inferred from homology"/>
<dbReference type="InterPro" id="IPR022457">
    <property type="entry name" value="Asp_Ala_antiprt"/>
</dbReference>
<feature type="transmembrane region" description="Helical" evidence="8">
    <location>
        <begin position="36"/>
        <end position="54"/>
    </location>
</feature>
<comment type="subcellular location">
    <subcellularLocation>
        <location evidence="1">Cell membrane</location>
        <topology evidence="1">Multi-pass membrane protein</topology>
    </subcellularLocation>
</comment>
<dbReference type="PANTHER" id="PTHR30445">
    <property type="entry name" value="K(+)_H(+) ANTIPORTER SUBUNIT KHTT"/>
    <property type="match status" value="1"/>
</dbReference>